<dbReference type="OrthoDB" id="2194564at2"/>
<organism evidence="3 4">
    <name type="scientific">Enterococcus termitis</name>
    <dbReference type="NCBI Taxonomy" id="332950"/>
    <lineage>
        <taxon>Bacteria</taxon>
        <taxon>Bacillati</taxon>
        <taxon>Bacillota</taxon>
        <taxon>Bacilli</taxon>
        <taxon>Lactobacillales</taxon>
        <taxon>Enterococcaceae</taxon>
        <taxon>Enterococcus</taxon>
    </lineage>
</organism>
<comment type="caution">
    <text evidence="3">The sequence shown here is derived from an EMBL/GenBank/DDBJ whole genome shotgun (WGS) entry which is preliminary data.</text>
</comment>
<dbReference type="RefSeq" id="WP_069664918.1">
    <property type="nucleotide sequence ID" value="NZ_JBHUJJ010000001.1"/>
</dbReference>
<accession>A0A1E5G970</accession>
<name>A0A1E5G970_9ENTE</name>
<gene>
    <name evidence="3" type="ORF">BCR25_11725</name>
</gene>
<reference evidence="4" key="1">
    <citation type="submission" date="2016-09" db="EMBL/GenBank/DDBJ databases">
        <authorList>
            <person name="Gulvik C.A."/>
        </authorList>
    </citation>
    <scope>NUCLEOTIDE SEQUENCE [LARGE SCALE GENOMIC DNA]</scope>
    <source>
        <strain evidence="4">LMG 8895</strain>
    </source>
</reference>
<keyword evidence="2" id="KW-0472">Membrane</keyword>
<evidence type="ECO:0008006" key="5">
    <source>
        <dbReference type="Google" id="ProtNLM"/>
    </source>
</evidence>
<evidence type="ECO:0000313" key="4">
    <source>
        <dbReference type="Proteomes" id="UP000095094"/>
    </source>
</evidence>
<dbReference type="Proteomes" id="UP000095094">
    <property type="component" value="Unassembled WGS sequence"/>
</dbReference>
<keyword evidence="2" id="KW-1133">Transmembrane helix</keyword>
<proteinExistence type="predicted"/>
<keyword evidence="1" id="KW-0175">Coiled coil</keyword>
<evidence type="ECO:0000313" key="3">
    <source>
        <dbReference type="EMBL" id="OEG09229.1"/>
    </source>
</evidence>
<sequence length="272" mass="30778">MNKFSWVNMNIVKLVGFLVVVAGALFVCLYGMNFNAKEEEQRKIEYAEATLKSETAKIQQLNVQVSGFYKDETEEFLISQIEEDQIKQLESKINQLKIEASDFGLEAAQFSVDISEVSKEKEELVFKITDIKEKYMIQNQLTKMLLQAPQTWEVSSETAVINKEASADKLLKIQNDVLKKGGSWGSAMTAYITEMDAQVKLYTEIKQGINKMLAGDSLTSEATVENLIYRVEQLPQVKNEQLRKELSDQLDVIEELLNTQALGEEATAEEPV</sequence>
<dbReference type="EMBL" id="MIJY01000045">
    <property type="protein sequence ID" value="OEG09229.1"/>
    <property type="molecule type" value="Genomic_DNA"/>
</dbReference>
<keyword evidence="4" id="KW-1185">Reference proteome</keyword>
<evidence type="ECO:0000256" key="2">
    <source>
        <dbReference type="SAM" id="Phobius"/>
    </source>
</evidence>
<dbReference type="AlphaFoldDB" id="A0A1E5G970"/>
<feature type="transmembrane region" description="Helical" evidence="2">
    <location>
        <begin position="12"/>
        <end position="32"/>
    </location>
</feature>
<feature type="coiled-coil region" evidence="1">
    <location>
        <begin position="37"/>
        <end position="106"/>
    </location>
</feature>
<protein>
    <recommendedName>
        <fullName evidence="5">MapZ extracellular domain-containing protein</fullName>
    </recommendedName>
</protein>
<evidence type="ECO:0000256" key="1">
    <source>
        <dbReference type="SAM" id="Coils"/>
    </source>
</evidence>
<keyword evidence="2" id="KW-0812">Transmembrane</keyword>